<dbReference type="Proteomes" id="UP001205748">
    <property type="component" value="Unassembled WGS sequence"/>
</dbReference>
<dbReference type="InterPro" id="IPR013853">
    <property type="entry name" value="EIIC-GAT"/>
</dbReference>
<feature type="transmembrane region" description="Helical" evidence="9">
    <location>
        <begin position="39"/>
        <end position="59"/>
    </location>
</feature>
<dbReference type="RefSeq" id="WP_257531105.1">
    <property type="nucleotide sequence ID" value="NZ_JANKAS010000007.1"/>
</dbReference>
<dbReference type="GO" id="GO:0015577">
    <property type="term" value="F:galactitol transmembrane transporter activity"/>
    <property type="evidence" value="ECO:0007669"/>
    <property type="project" value="InterPro"/>
</dbReference>
<keyword evidence="6 9" id="KW-0812">Transmembrane</keyword>
<feature type="transmembrane region" description="Helical" evidence="9">
    <location>
        <begin position="354"/>
        <end position="373"/>
    </location>
</feature>
<dbReference type="GO" id="GO:0009401">
    <property type="term" value="P:phosphoenolpyruvate-dependent sugar phosphotransferase system"/>
    <property type="evidence" value="ECO:0007669"/>
    <property type="project" value="UniProtKB-KW"/>
</dbReference>
<feature type="domain" description="PTS EIIC type-2" evidence="10">
    <location>
        <begin position="4"/>
        <end position="446"/>
    </location>
</feature>
<protein>
    <submittedName>
        <fullName evidence="11">PTS galactitol transporter subunit IIC</fullName>
    </submittedName>
</protein>
<dbReference type="AlphaFoldDB" id="A0AAE3L3Z0"/>
<evidence type="ECO:0000256" key="5">
    <source>
        <dbReference type="ARBA" id="ARBA00022683"/>
    </source>
</evidence>
<gene>
    <name evidence="11" type="ORF">NSA47_08920</name>
</gene>
<dbReference type="InterPro" id="IPR004703">
    <property type="entry name" value="PTS_sugar-sp_permease"/>
</dbReference>
<feature type="transmembrane region" description="Helical" evidence="9">
    <location>
        <begin position="291"/>
        <end position="321"/>
    </location>
</feature>
<evidence type="ECO:0000256" key="6">
    <source>
        <dbReference type="ARBA" id="ARBA00022692"/>
    </source>
</evidence>
<dbReference type="PIRSF" id="PIRSF006304">
    <property type="entry name" value="GatC"/>
    <property type="match status" value="1"/>
</dbReference>
<feature type="transmembrane region" description="Helical" evidence="9">
    <location>
        <begin position="79"/>
        <end position="111"/>
    </location>
</feature>
<feature type="transmembrane region" description="Helical" evidence="9">
    <location>
        <begin position="404"/>
        <end position="430"/>
    </location>
</feature>
<evidence type="ECO:0000256" key="9">
    <source>
        <dbReference type="SAM" id="Phobius"/>
    </source>
</evidence>
<evidence type="ECO:0000256" key="7">
    <source>
        <dbReference type="ARBA" id="ARBA00022989"/>
    </source>
</evidence>
<dbReference type="GO" id="GO:0005886">
    <property type="term" value="C:plasma membrane"/>
    <property type="evidence" value="ECO:0007669"/>
    <property type="project" value="UniProtKB-SubCell"/>
</dbReference>
<proteinExistence type="predicted"/>
<keyword evidence="12" id="KW-1185">Reference proteome</keyword>
<evidence type="ECO:0000256" key="4">
    <source>
        <dbReference type="ARBA" id="ARBA00022597"/>
    </source>
</evidence>
<keyword evidence="8 9" id="KW-0472">Membrane</keyword>
<name>A0AAE3L3Z0_9FIRM</name>
<feature type="transmembrane region" description="Helical" evidence="9">
    <location>
        <begin position="6"/>
        <end position="27"/>
    </location>
</feature>
<evidence type="ECO:0000256" key="8">
    <source>
        <dbReference type="ARBA" id="ARBA00023136"/>
    </source>
</evidence>
<feature type="transmembrane region" description="Helical" evidence="9">
    <location>
        <begin position="223"/>
        <end position="241"/>
    </location>
</feature>
<evidence type="ECO:0000259" key="10">
    <source>
        <dbReference type="PROSITE" id="PS51104"/>
    </source>
</evidence>
<keyword evidence="3" id="KW-1003">Cell membrane</keyword>
<dbReference type="PROSITE" id="PS51104">
    <property type="entry name" value="PTS_EIIC_TYPE_2"/>
    <property type="match status" value="1"/>
</dbReference>
<evidence type="ECO:0000256" key="3">
    <source>
        <dbReference type="ARBA" id="ARBA00022475"/>
    </source>
</evidence>
<reference evidence="11" key="1">
    <citation type="submission" date="2022-07" db="EMBL/GenBank/DDBJ databases">
        <title>Enhanced cultured diversity of the mouse gut microbiota enables custom-made synthetic communities.</title>
        <authorList>
            <person name="Afrizal A."/>
        </authorList>
    </citation>
    <scope>NUCLEOTIDE SEQUENCE</scope>
    <source>
        <strain evidence="11">DSM 28593</strain>
    </source>
</reference>
<comment type="caution">
    <text evidence="11">The sequence shown here is derived from an EMBL/GenBank/DDBJ whole genome shotgun (WGS) entry which is preliminary data.</text>
</comment>
<accession>A0AAE3L3Z0</accession>
<keyword evidence="7 9" id="KW-1133">Transmembrane helix</keyword>
<dbReference type="PANTHER" id="PTHR37324:SF4">
    <property type="entry name" value="PERMEASE IIC COMPONENT-RELATED"/>
    <property type="match status" value="1"/>
</dbReference>
<keyword evidence="5" id="KW-0598">Phosphotransferase system</keyword>
<sequence>MVIIDYFLSLGSTVFVPLVLILIGIILGQGILRAVRSGITVGIGFIGLNLAISLISNTLEPAVNQIVERFSFNLTVLDIGSGAAAGVAFSTVIGALIIPAVFILNVILLLVGFTKTMNIDIFNYSHYAFTGAVVHLMTGSIPLGIAASLIQATWSLLSADYSAKQVQEAVGVEGISIPQGYASSTVPLFTILDKIYDRIPLLRDSKLDLSYLQGRIGMFGDPTIIGAALGAILALLAGYNFAEGTNLVMGVVAIMILFPRMVKIIVEGLLPISNSAKSFFNKHFQGKEVYIGLDSALTLGLPTTQIVGTMLIPITLILAVILPGNKVLPLGDLAFAAFFTCMATIIHKGNILKTILSGIINMVGILYIASWFAPYFSELAAKSGAVSIQSQTTALWNGNVFDFIIAKLGGMGAIGIGILIIGTIPLGLYVKKVSSEKEKIYKEKVN</sequence>
<dbReference type="PANTHER" id="PTHR37324">
    <property type="entry name" value="PTS SYSTEM GALACTITOL-SPECIFIC EIIC COMPONENT"/>
    <property type="match status" value="1"/>
</dbReference>
<evidence type="ECO:0000313" key="12">
    <source>
        <dbReference type="Proteomes" id="UP001205748"/>
    </source>
</evidence>
<dbReference type="EMBL" id="JANKAS010000007">
    <property type="protein sequence ID" value="MCR1899103.1"/>
    <property type="molecule type" value="Genomic_DNA"/>
</dbReference>
<comment type="subcellular location">
    <subcellularLocation>
        <location evidence="1">Cell membrane</location>
        <topology evidence="1">Multi-pass membrane protein</topology>
    </subcellularLocation>
</comment>
<evidence type="ECO:0000256" key="1">
    <source>
        <dbReference type="ARBA" id="ARBA00004651"/>
    </source>
</evidence>
<keyword evidence="4" id="KW-0762">Sugar transport</keyword>
<evidence type="ECO:0000313" key="11">
    <source>
        <dbReference type="EMBL" id="MCR1899103.1"/>
    </source>
</evidence>
<dbReference type="InterPro" id="IPR013014">
    <property type="entry name" value="PTS_EIIC_2"/>
</dbReference>
<feature type="transmembrane region" description="Helical" evidence="9">
    <location>
        <begin position="247"/>
        <end position="270"/>
    </location>
</feature>
<evidence type="ECO:0000256" key="2">
    <source>
        <dbReference type="ARBA" id="ARBA00022448"/>
    </source>
</evidence>
<dbReference type="Pfam" id="PF03611">
    <property type="entry name" value="EIIC-GAT"/>
    <property type="match status" value="1"/>
</dbReference>
<keyword evidence="2" id="KW-0813">Transport</keyword>
<organism evidence="11 12">
    <name type="scientific">Irregularibacter muris</name>
    <dbReference type="NCBI Taxonomy" id="1796619"/>
    <lineage>
        <taxon>Bacteria</taxon>
        <taxon>Bacillati</taxon>
        <taxon>Bacillota</taxon>
        <taxon>Clostridia</taxon>
        <taxon>Eubacteriales</taxon>
        <taxon>Eubacteriaceae</taxon>
        <taxon>Irregularibacter</taxon>
    </lineage>
</organism>